<dbReference type="InterPro" id="IPR029061">
    <property type="entry name" value="THDP-binding"/>
</dbReference>
<dbReference type="EC" id="1.2.4.4" evidence="4"/>
<reference evidence="7" key="1">
    <citation type="submission" date="2016-10" db="EMBL/GenBank/DDBJ databases">
        <authorList>
            <person name="Varghese N."/>
            <person name="Submissions S."/>
        </authorList>
    </citation>
    <scope>NUCLEOTIDE SEQUENCE [LARGE SCALE GENOMIC DNA]</scope>
    <source>
        <strain evidence="7">CGMCC 1.11101</strain>
    </source>
</reference>
<feature type="domain" description="Dehydrogenase E1 component" evidence="5">
    <location>
        <begin position="48"/>
        <end position="314"/>
    </location>
</feature>
<accession>A0A1I5CC49</accession>
<evidence type="ECO:0000259" key="5">
    <source>
        <dbReference type="Pfam" id="PF00676"/>
    </source>
</evidence>
<keyword evidence="6" id="KW-0670">Pyruvate</keyword>
<dbReference type="GO" id="GO:0009083">
    <property type="term" value="P:branched-chain amino acid catabolic process"/>
    <property type="evidence" value="ECO:0007669"/>
    <property type="project" value="TreeGrafter"/>
</dbReference>
<organism evidence="6 7">
    <name type="scientific">Mycetocola miduiensis</name>
    <dbReference type="NCBI Taxonomy" id="995034"/>
    <lineage>
        <taxon>Bacteria</taxon>
        <taxon>Bacillati</taxon>
        <taxon>Actinomycetota</taxon>
        <taxon>Actinomycetes</taxon>
        <taxon>Micrococcales</taxon>
        <taxon>Microbacteriaceae</taxon>
        <taxon>Mycetocola</taxon>
    </lineage>
</organism>
<evidence type="ECO:0000313" key="6">
    <source>
        <dbReference type="EMBL" id="SFN84578.1"/>
    </source>
</evidence>
<evidence type="ECO:0000256" key="3">
    <source>
        <dbReference type="ARBA" id="ARBA00023052"/>
    </source>
</evidence>
<dbReference type="EMBL" id="FOVM01000006">
    <property type="protein sequence ID" value="SFN84578.1"/>
    <property type="molecule type" value="Genomic_DNA"/>
</dbReference>
<dbReference type="PANTHER" id="PTHR43380:SF1">
    <property type="entry name" value="2-OXOISOVALERATE DEHYDROGENASE SUBUNIT ALPHA, MITOCHONDRIAL"/>
    <property type="match status" value="1"/>
</dbReference>
<evidence type="ECO:0000256" key="4">
    <source>
        <dbReference type="RuleBase" id="RU365014"/>
    </source>
</evidence>
<dbReference type="InterPro" id="IPR001017">
    <property type="entry name" value="DH_E1"/>
</dbReference>
<proteinExistence type="inferred from homology"/>
<evidence type="ECO:0000256" key="1">
    <source>
        <dbReference type="ARBA" id="ARBA00001964"/>
    </source>
</evidence>
<evidence type="ECO:0000313" key="7">
    <source>
        <dbReference type="Proteomes" id="UP000198867"/>
    </source>
</evidence>
<dbReference type="CDD" id="cd02000">
    <property type="entry name" value="TPP_E1_PDC_ADC_BCADC"/>
    <property type="match status" value="1"/>
</dbReference>
<comment type="cofactor">
    <cofactor evidence="1 4">
        <name>thiamine diphosphate</name>
        <dbReference type="ChEBI" id="CHEBI:58937"/>
    </cofactor>
</comment>
<dbReference type="SUPFAM" id="SSF52518">
    <property type="entry name" value="Thiamin diphosphate-binding fold (THDP-binding)"/>
    <property type="match status" value="1"/>
</dbReference>
<keyword evidence="3 4" id="KW-0786">Thiamine pyrophosphate</keyword>
<comment type="similarity">
    <text evidence="4">Belongs to the BCKDHA family.</text>
</comment>
<dbReference type="Pfam" id="PF00676">
    <property type="entry name" value="E1_dh"/>
    <property type="match status" value="1"/>
</dbReference>
<dbReference type="GO" id="GO:0003863">
    <property type="term" value="F:branched-chain 2-oxo acid dehydrogenase activity"/>
    <property type="evidence" value="ECO:0007669"/>
    <property type="project" value="UniProtKB-EC"/>
</dbReference>
<dbReference type="STRING" id="995034.SAMN05216219_2339"/>
<comment type="catalytic activity">
    <reaction evidence="4">
        <text>N(6)-[(R)-lipoyl]-L-lysyl-[protein] + 3-methyl-2-oxobutanoate + H(+) = N(6)-[(R)-S(8)-2-methylpropanoyldihydrolipoyl]-L-lysyl-[protein] + CO2</text>
        <dbReference type="Rhea" id="RHEA:13457"/>
        <dbReference type="Rhea" id="RHEA-COMP:10474"/>
        <dbReference type="Rhea" id="RHEA-COMP:10497"/>
        <dbReference type="ChEBI" id="CHEBI:11851"/>
        <dbReference type="ChEBI" id="CHEBI:15378"/>
        <dbReference type="ChEBI" id="CHEBI:16526"/>
        <dbReference type="ChEBI" id="CHEBI:83099"/>
        <dbReference type="ChEBI" id="CHEBI:83142"/>
        <dbReference type="EC" id="1.2.4.4"/>
    </reaction>
</comment>
<dbReference type="PANTHER" id="PTHR43380">
    <property type="entry name" value="2-OXOISOVALERATE DEHYDROGENASE SUBUNIT ALPHA, MITOCHONDRIAL"/>
    <property type="match status" value="1"/>
</dbReference>
<gene>
    <name evidence="6" type="ORF">SAMN05216219_2339</name>
</gene>
<dbReference type="AlphaFoldDB" id="A0A1I5CC49"/>
<dbReference type="Gene3D" id="3.40.50.970">
    <property type="match status" value="1"/>
</dbReference>
<evidence type="ECO:0000256" key="2">
    <source>
        <dbReference type="ARBA" id="ARBA00023002"/>
    </source>
</evidence>
<dbReference type="InterPro" id="IPR050771">
    <property type="entry name" value="Alpha-ketoacid_DH_E1_comp"/>
</dbReference>
<keyword evidence="7" id="KW-1185">Reference proteome</keyword>
<comment type="function">
    <text evidence="4">The branched-chain alpha-keto dehydrogenase complex catalyzes the overall conversion of alpha-keto acids to acyl-CoA and CO(2). It contains multiple copies of three enzymatic components: branched-chain alpha-keto acid decarboxylase (E1), lipoamide acyltransferase (E2) and lipoamide dehydrogenase (E3).</text>
</comment>
<name>A0A1I5CC49_9MICO</name>
<dbReference type="RefSeq" id="WP_090711622.1">
    <property type="nucleotide sequence ID" value="NZ_FOVM01000006.1"/>
</dbReference>
<dbReference type="Proteomes" id="UP000198867">
    <property type="component" value="Unassembled WGS sequence"/>
</dbReference>
<dbReference type="OrthoDB" id="9766715at2"/>
<protein>
    <recommendedName>
        <fullName evidence="4">2-oxoisovalerate dehydrogenase subunit alpha</fullName>
        <ecNumber evidence="4">1.2.4.4</ecNumber>
    </recommendedName>
    <alternativeName>
        <fullName evidence="4">Branched-chain alpha-keto acid dehydrogenase E1 component alpha chain</fullName>
    </alternativeName>
</protein>
<sequence>MAETESTSPAPAVQILAADGTVAPTASAEPYLEYLDRLTSADHEQFYRDMVIARAFDTEAANLQRQGQLALWPPCHGQEGAQVGSGRAARAQDHIFPSYREHAVGLVRGVDLLGIIEVMRGTTHFGWDAADPSNGNFRPYTLVIGAQTLHATGYAMGINFDGATGTGNPDTDQAVVVYFGDGATSQGDVNESMVFAASYQTPQVFFLQNNHWAISVPVTTQSRTPLFQRAAGFGIPSVQVDGNDVLASYAVTAKHLDSARAGGGPQLIEALTYRIGAHTTSDDPTKYRTQELTDSWIARDPIVRFQAFLRGQGASDAFFDGVTAEAHDYAADIRRRTHAIADPEIGLMFDGVYSDDHPLMTEQKQWLEQYEAALDGGAS</sequence>
<dbReference type="GO" id="GO:0000287">
    <property type="term" value="F:magnesium ion binding"/>
    <property type="evidence" value="ECO:0007669"/>
    <property type="project" value="UniProtKB-ARBA"/>
</dbReference>
<keyword evidence="2 4" id="KW-0560">Oxidoreductase</keyword>